<evidence type="ECO:0000256" key="3">
    <source>
        <dbReference type="ARBA" id="ARBA00022741"/>
    </source>
</evidence>
<dbReference type="AlphaFoldDB" id="R0GBR9"/>
<evidence type="ECO:0000313" key="11">
    <source>
        <dbReference type="Proteomes" id="UP000029121"/>
    </source>
</evidence>
<dbReference type="InterPro" id="IPR025753">
    <property type="entry name" value="AAA_N_dom"/>
</dbReference>
<dbReference type="SUPFAM" id="SSF52540">
    <property type="entry name" value="P-loop containing nucleoside triphosphate hydrolases"/>
    <property type="match status" value="1"/>
</dbReference>
<accession>R0GBR9</accession>
<dbReference type="InterPro" id="IPR027417">
    <property type="entry name" value="P-loop_NTPase"/>
</dbReference>
<dbReference type="InterPro" id="IPR003959">
    <property type="entry name" value="ATPase_AAA_core"/>
</dbReference>
<dbReference type="InterPro" id="IPR058017">
    <property type="entry name" value="At3g28540-like_C"/>
</dbReference>
<evidence type="ECO:0000256" key="4">
    <source>
        <dbReference type="ARBA" id="ARBA00022801"/>
    </source>
</evidence>
<evidence type="ECO:0000256" key="2">
    <source>
        <dbReference type="ARBA" id="ARBA00007448"/>
    </source>
</evidence>
<evidence type="ECO:0000259" key="9">
    <source>
        <dbReference type="SMART" id="SM00382"/>
    </source>
</evidence>
<dbReference type="PANTHER" id="PTHR23070">
    <property type="entry name" value="BCS1 AAA-TYPE ATPASE"/>
    <property type="match status" value="1"/>
</dbReference>
<dbReference type="Pfam" id="PF00004">
    <property type="entry name" value="AAA"/>
    <property type="match status" value="1"/>
</dbReference>
<keyword evidence="6" id="KW-0460">Magnesium</keyword>
<evidence type="ECO:0000256" key="7">
    <source>
        <dbReference type="ARBA" id="ARBA00049360"/>
    </source>
</evidence>
<dbReference type="CDD" id="cd19510">
    <property type="entry name" value="RecA-like_BCS1"/>
    <property type="match status" value="1"/>
</dbReference>
<dbReference type="InterPro" id="IPR003593">
    <property type="entry name" value="AAA+_ATPase"/>
</dbReference>
<evidence type="ECO:0000256" key="1">
    <source>
        <dbReference type="ARBA" id="ARBA00001946"/>
    </source>
</evidence>
<protein>
    <recommendedName>
        <fullName evidence="9">AAA+ ATPase domain-containing protein</fullName>
    </recommendedName>
</protein>
<dbReference type="GO" id="GO:0005524">
    <property type="term" value="F:ATP binding"/>
    <property type="evidence" value="ECO:0007669"/>
    <property type="project" value="UniProtKB-KW"/>
</dbReference>
<dbReference type="SMART" id="SM00382">
    <property type="entry name" value="AAA"/>
    <property type="match status" value="1"/>
</dbReference>
<dbReference type="STRING" id="81985.R0GBR9"/>
<evidence type="ECO:0000256" key="5">
    <source>
        <dbReference type="ARBA" id="ARBA00022840"/>
    </source>
</evidence>
<evidence type="ECO:0000313" key="10">
    <source>
        <dbReference type="EMBL" id="EOA33031.1"/>
    </source>
</evidence>
<dbReference type="GO" id="GO:0016887">
    <property type="term" value="F:ATP hydrolysis activity"/>
    <property type="evidence" value="ECO:0007669"/>
    <property type="project" value="InterPro"/>
</dbReference>
<gene>
    <name evidence="10" type="ORF">CARUB_v10016380mg</name>
</gene>
<keyword evidence="11" id="KW-1185">Reference proteome</keyword>
<name>R0GBR9_9BRAS</name>
<dbReference type="GO" id="GO:0006950">
    <property type="term" value="P:response to stress"/>
    <property type="evidence" value="ECO:0007669"/>
    <property type="project" value="UniProtKB-ARBA"/>
</dbReference>
<keyword evidence="5 8" id="KW-0067">ATP-binding</keyword>
<dbReference type="InterPro" id="IPR050747">
    <property type="entry name" value="Mitochondrial_chaperone_BCS1"/>
</dbReference>
<dbReference type="Gene3D" id="6.10.280.40">
    <property type="match status" value="1"/>
</dbReference>
<comment type="cofactor">
    <cofactor evidence="1">
        <name>Mg(2+)</name>
        <dbReference type="ChEBI" id="CHEBI:18420"/>
    </cofactor>
</comment>
<keyword evidence="4" id="KW-0378">Hydrolase</keyword>
<dbReference type="EMBL" id="KB870807">
    <property type="protein sequence ID" value="EOA33031.1"/>
    <property type="molecule type" value="Genomic_DNA"/>
</dbReference>
<evidence type="ECO:0000256" key="8">
    <source>
        <dbReference type="RuleBase" id="RU003651"/>
    </source>
</evidence>
<organism evidence="10 11">
    <name type="scientific">Capsella rubella</name>
    <dbReference type="NCBI Taxonomy" id="81985"/>
    <lineage>
        <taxon>Eukaryota</taxon>
        <taxon>Viridiplantae</taxon>
        <taxon>Streptophyta</taxon>
        <taxon>Embryophyta</taxon>
        <taxon>Tracheophyta</taxon>
        <taxon>Spermatophyta</taxon>
        <taxon>Magnoliopsida</taxon>
        <taxon>eudicotyledons</taxon>
        <taxon>Gunneridae</taxon>
        <taxon>Pentapetalae</taxon>
        <taxon>rosids</taxon>
        <taxon>malvids</taxon>
        <taxon>Brassicales</taxon>
        <taxon>Brassicaceae</taxon>
        <taxon>Camelineae</taxon>
        <taxon>Capsella</taxon>
    </lineage>
</organism>
<dbReference type="Proteomes" id="UP000029121">
    <property type="component" value="Unassembled WGS sequence"/>
</dbReference>
<dbReference type="Gene3D" id="3.40.50.300">
    <property type="entry name" value="P-loop containing nucleotide triphosphate hydrolases"/>
    <property type="match status" value="1"/>
</dbReference>
<sequence length="466" mass="53430">MASLFNQVPSISTVFALYTSLSATTLILRKILNDIVPKPLRDYITKKFAELFSSHFQSNFTFVIDKTWDFCENQTFRAAEVYLKSRVAGLSTRELPVGSSDLKNPDAEINFGVPVNTKIFDEFEGIHLEWIMHNVESNNHKYVKQYFRLTCKKEFREKIMKDYFPHFAKSAAKIMRQRENLYIYTYNQMRSAWEPAIFKHHTTFETLAMEPKLKTTIIEDLDAFAKGKDFFKGVGRAWKRGYLLYGPPGTGKSSMVAAIANHMNYNIYDLQIQSVRDDGELRKILTATKNKSILLIEDIDCGTDVSHRRQTTKEEDVKLQKDKKKDDFGISLSGLLNFVDGLWSSCGEERIIIFTTNHKEMIDPALIRPGRMDVHILMDYCTPYVLKKLVAMYLKIDDHVLFDPIEKLVLEVSVTPAEVAQQIMATKNADIAVNGLLEFLGNKKMEKGDGKVEKEGELEYADTKEA</sequence>
<dbReference type="Pfam" id="PF14363">
    <property type="entry name" value="AAA_assoc"/>
    <property type="match status" value="1"/>
</dbReference>
<keyword evidence="3 8" id="KW-0547">Nucleotide-binding</keyword>
<dbReference type="eggNOG" id="KOG0743">
    <property type="taxonomic scope" value="Eukaryota"/>
</dbReference>
<feature type="domain" description="AAA+ ATPase" evidence="9">
    <location>
        <begin position="238"/>
        <end position="382"/>
    </location>
</feature>
<dbReference type="Pfam" id="PF25568">
    <property type="entry name" value="AAA_lid_At3g28540"/>
    <property type="match status" value="1"/>
</dbReference>
<reference evidence="11" key="1">
    <citation type="journal article" date="2013" name="Nat. Genet.">
        <title>The Capsella rubella genome and the genomic consequences of rapid mating system evolution.</title>
        <authorList>
            <person name="Slotte T."/>
            <person name="Hazzouri K.M."/>
            <person name="Agren J.A."/>
            <person name="Koenig D."/>
            <person name="Maumus F."/>
            <person name="Guo Y.L."/>
            <person name="Steige K."/>
            <person name="Platts A.E."/>
            <person name="Escobar J.S."/>
            <person name="Newman L.K."/>
            <person name="Wang W."/>
            <person name="Mandakova T."/>
            <person name="Vello E."/>
            <person name="Smith L.M."/>
            <person name="Henz S.R."/>
            <person name="Steffen J."/>
            <person name="Takuno S."/>
            <person name="Brandvain Y."/>
            <person name="Coop G."/>
            <person name="Andolfatto P."/>
            <person name="Hu T.T."/>
            <person name="Blanchette M."/>
            <person name="Clark R.M."/>
            <person name="Quesneville H."/>
            <person name="Nordborg M."/>
            <person name="Gaut B.S."/>
            <person name="Lysak M.A."/>
            <person name="Jenkins J."/>
            <person name="Grimwood J."/>
            <person name="Chapman J."/>
            <person name="Prochnik S."/>
            <person name="Shu S."/>
            <person name="Rokhsar D."/>
            <person name="Schmutz J."/>
            <person name="Weigel D."/>
            <person name="Wright S.I."/>
        </authorList>
    </citation>
    <scope>NUCLEOTIDE SEQUENCE [LARGE SCALE GENOMIC DNA]</scope>
    <source>
        <strain evidence="11">cv. Monte Gargano</strain>
    </source>
</reference>
<comment type="catalytic activity">
    <reaction evidence="7">
        <text>ATP + H2O = ADP + phosphate + H(+)</text>
        <dbReference type="Rhea" id="RHEA:13065"/>
        <dbReference type="ChEBI" id="CHEBI:15377"/>
        <dbReference type="ChEBI" id="CHEBI:15378"/>
        <dbReference type="ChEBI" id="CHEBI:30616"/>
        <dbReference type="ChEBI" id="CHEBI:43474"/>
        <dbReference type="ChEBI" id="CHEBI:456216"/>
    </reaction>
</comment>
<evidence type="ECO:0000256" key="6">
    <source>
        <dbReference type="ARBA" id="ARBA00022842"/>
    </source>
</evidence>
<proteinExistence type="inferred from homology"/>
<dbReference type="InterPro" id="IPR003960">
    <property type="entry name" value="ATPase_AAA_CS"/>
</dbReference>
<dbReference type="PROSITE" id="PS00674">
    <property type="entry name" value="AAA"/>
    <property type="match status" value="1"/>
</dbReference>
<comment type="similarity">
    <text evidence="2">Belongs to the AAA ATPase family. BCS1 subfamily.</text>
</comment>